<evidence type="ECO:0000313" key="1">
    <source>
        <dbReference type="EMBL" id="VDO29816.1"/>
    </source>
</evidence>
<name>A0A0N4W8Z5_HAEPC</name>
<proteinExistence type="predicted"/>
<dbReference type="EMBL" id="UZAF01016535">
    <property type="protein sequence ID" value="VDO29816.1"/>
    <property type="molecule type" value="Genomic_DNA"/>
</dbReference>
<organism evidence="3">
    <name type="scientific">Haemonchus placei</name>
    <name type="common">Barber's pole worm</name>
    <dbReference type="NCBI Taxonomy" id="6290"/>
    <lineage>
        <taxon>Eukaryota</taxon>
        <taxon>Metazoa</taxon>
        <taxon>Ecdysozoa</taxon>
        <taxon>Nematoda</taxon>
        <taxon>Chromadorea</taxon>
        <taxon>Rhabditida</taxon>
        <taxon>Rhabditina</taxon>
        <taxon>Rhabditomorpha</taxon>
        <taxon>Strongyloidea</taxon>
        <taxon>Trichostrongylidae</taxon>
        <taxon>Haemonchus</taxon>
    </lineage>
</organism>
<dbReference type="AlphaFoldDB" id="A0A0N4W8Z5"/>
<accession>A0A0N4W8Z5</accession>
<reference evidence="1 2" key="2">
    <citation type="submission" date="2018-11" db="EMBL/GenBank/DDBJ databases">
        <authorList>
            <consortium name="Pathogen Informatics"/>
        </authorList>
    </citation>
    <scope>NUCLEOTIDE SEQUENCE [LARGE SCALE GENOMIC DNA]</scope>
    <source>
        <strain evidence="1 2">MHpl1</strain>
    </source>
</reference>
<sequence>MNDTPIMSGKLQTASDPPLTSECPVCHAKPPAPTDQFCRRCGCRLHLVCRHCQAQIK</sequence>
<dbReference type="Proteomes" id="UP000268014">
    <property type="component" value="Unassembled WGS sequence"/>
</dbReference>
<evidence type="ECO:0000313" key="2">
    <source>
        <dbReference type="Proteomes" id="UP000268014"/>
    </source>
</evidence>
<gene>
    <name evidence="1" type="ORF">HPLM_LOCUS6714</name>
</gene>
<protein>
    <submittedName>
        <fullName evidence="3">B box-type domain-containing protein</fullName>
    </submittedName>
</protein>
<dbReference type="WBParaSite" id="HPLM_0000672201-mRNA-1">
    <property type="protein sequence ID" value="HPLM_0000672201-mRNA-1"/>
    <property type="gene ID" value="HPLM_0000672201"/>
</dbReference>
<dbReference type="OrthoDB" id="5780528at2759"/>
<reference evidence="3" key="1">
    <citation type="submission" date="2017-02" db="UniProtKB">
        <authorList>
            <consortium name="WormBaseParasite"/>
        </authorList>
    </citation>
    <scope>IDENTIFICATION</scope>
</reference>
<evidence type="ECO:0000313" key="3">
    <source>
        <dbReference type="WBParaSite" id="HPLM_0000672201-mRNA-1"/>
    </source>
</evidence>
<keyword evidence="2" id="KW-1185">Reference proteome</keyword>